<dbReference type="PANTHER" id="PTHR16943">
    <property type="entry name" value="2-METHYLCITRATE DEHYDRATASE-RELATED"/>
    <property type="match status" value="1"/>
</dbReference>
<evidence type="ECO:0000313" key="5">
    <source>
        <dbReference type="Proteomes" id="UP000697995"/>
    </source>
</evidence>
<gene>
    <name evidence="4" type="ORF">CKO45_03165</name>
</gene>
<dbReference type="Pfam" id="PF03972">
    <property type="entry name" value="MmgE_PrpD_N"/>
    <property type="match status" value="1"/>
</dbReference>
<evidence type="ECO:0008006" key="6">
    <source>
        <dbReference type="Google" id="ProtNLM"/>
    </source>
</evidence>
<dbReference type="Proteomes" id="UP000697995">
    <property type="component" value="Unassembled WGS sequence"/>
</dbReference>
<name>A0ABS1CS95_9PROT</name>
<keyword evidence="5" id="KW-1185">Reference proteome</keyword>
<evidence type="ECO:0000259" key="2">
    <source>
        <dbReference type="Pfam" id="PF03972"/>
    </source>
</evidence>
<organism evidence="4 5">
    <name type="scientific">Paracraurococcus ruber</name>
    <dbReference type="NCBI Taxonomy" id="77675"/>
    <lineage>
        <taxon>Bacteria</taxon>
        <taxon>Pseudomonadati</taxon>
        <taxon>Pseudomonadota</taxon>
        <taxon>Alphaproteobacteria</taxon>
        <taxon>Acetobacterales</taxon>
        <taxon>Roseomonadaceae</taxon>
        <taxon>Paracraurococcus</taxon>
    </lineage>
</organism>
<accession>A0ABS1CS95</accession>
<dbReference type="InterPro" id="IPR042188">
    <property type="entry name" value="MmgE/PrpD_sf_2"/>
</dbReference>
<dbReference type="PANTHER" id="PTHR16943:SF8">
    <property type="entry name" value="2-METHYLCITRATE DEHYDRATASE"/>
    <property type="match status" value="1"/>
</dbReference>
<feature type="domain" description="MmgE/PrpD C-terminal" evidence="3">
    <location>
        <begin position="305"/>
        <end position="474"/>
    </location>
</feature>
<comment type="similarity">
    <text evidence="1">Belongs to the PrpD family.</text>
</comment>
<dbReference type="InterPro" id="IPR036148">
    <property type="entry name" value="MmgE/PrpD_sf"/>
</dbReference>
<dbReference type="Pfam" id="PF19305">
    <property type="entry name" value="MmgE_PrpD_C"/>
    <property type="match status" value="1"/>
</dbReference>
<evidence type="ECO:0000313" key="4">
    <source>
        <dbReference type="EMBL" id="MBK1657228.1"/>
    </source>
</evidence>
<reference evidence="4 5" key="1">
    <citation type="journal article" date="2020" name="Microorganisms">
        <title>Osmotic Adaptation and Compatible Solute Biosynthesis of Phototrophic Bacteria as Revealed from Genome Analyses.</title>
        <authorList>
            <person name="Imhoff J.F."/>
            <person name="Rahn T."/>
            <person name="Kunzel S."/>
            <person name="Keller A."/>
            <person name="Neulinger S.C."/>
        </authorList>
    </citation>
    <scope>NUCLEOTIDE SEQUENCE [LARGE SCALE GENOMIC DNA]</scope>
    <source>
        <strain evidence="4 5">DSM 15382</strain>
    </source>
</reference>
<dbReference type="Gene3D" id="3.30.1330.120">
    <property type="entry name" value="2-methylcitrate dehydratase PrpD"/>
    <property type="match status" value="1"/>
</dbReference>
<evidence type="ECO:0000259" key="3">
    <source>
        <dbReference type="Pfam" id="PF19305"/>
    </source>
</evidence>
<sequence>MAAILSGHVRCAKLAWPEGRFAVDTLPRGLGLDADAPIAQRLAEFTHAVRAENIPADVIAQAKRHLLDCLGIALASSGFEFGVRTATAIAGLAGDGEHPVIGLAIRLPLRDAVLVNGTFIHGLDYDDTHSDAVVHASASAVPTALHMARAHRATGLEALAAYVLGVEASARIGAAAQGGFHQVGFHPTGMVGAFGAALTAGRLAGATPRQMQAAQGIVLSMAAGSLEFLADGSWTKRIHPGWAGVAGITATALARGGFKGPPRPYEGRFGLFASHLQERAPADLSRCAAHLGEVWEMRNVALKPYPCCHFNHAFADAALALRAAHGLRPEEIARITCRIHEGQVKVVCEPEAAKRAPANSYEAQFSVHYAVCAALVRGRFGLDDLEEEAIQDPEILSLMARTGYETDPTSRFPRYYGGEVVVELRDGRVLRHREEMNRGSDGNPLSQADVERKFLDNARRVLSAARAQQVLDLAMTLDRAPGTEALTDALSG</sequence>
<dbReference type="InterPro" id="IPR045337">
    <property type="entry name" value="MmgE_PrpD_C"/>
</dbReference>
<proteinExistence type="inferred from homology"/>
<feature type="domain" description="MmgE/PrpD N-terminal" evidence="2">
    <location>
        <begin position="40"/>
        <end position="279"/>
    </location>
</feature>
<evidence type="ECO:0000256" key="1">
    <source>
        <dbReference type="ARBA" id="ARBA00006174"/>
    </source>
</evidence>
<dbReference type="SUPFAM" id="SSF103378">
    <property type="entry name" value="2-methylcitrate dehydratase PrpD"/>
    <property type="match status" value="1"/>
</dbReference>
<dbReference type="InterPro" id="IPR042183">
    <property type="entry name" value="MmgE/PrpD_sf_1"/>
</dbReference>
<protein>
    <recommendedName>
        <fullName evidence="6">MmgE/PrpD family protein</fullName>
    </recommendedName>
</protein>
<dbReference type="EMBL" id="NRSG01000012">
    <property type="protein sequence ID" value="MBK1657228.1"/>
    <property type="molecule type" value="Genomic_DNA"/>
</dbReference>
<dbReference type="InterPro" id="IPR045336">
    <property type="entry name" value="MmgE_PrpD_N"/>
</dbReference>
<dbReference type="Gene3D" id="1.10.4100.10">
    <property type="entry name" value="2-methylcitrate dehydratase PrpD"/>
    <property type="match status" value="1"/>
</dbReference>
<comment type="caution">
    <text evidence="4">The sequence shown here is derived from an EMBL/GenBank/DDBJ whole genome shotgun (WGS) entry which is preliminary data.</text>
</comment>
<dbReference type="InterPro" id="IPR005656">
    <property type="entry name" value="MmgE_PrpD"/>
</dbReference>